<accession>A0A1Q2MB76</accession>
<reference evidence="2" key="1">
    <citation type="submission" date="2017-02" db="EMBL/GenBank/DDBJ databases">
        <title>Comparative genomics and description of representatives of a novel lineage of planctomycetes thriving in anoxic sediments.</title>
        <authorList>
            <person name="Spring S."/>
            <person name="Bunk B."/>
            <person name="Sproer C."/>
        </authorList>
    </citation>
    <scope>NUCLEOTIDE SEQUENCE [LARGE SCALE GENOMIC DNA]</scope>
    <source>
        <strain evidence="2">SM-Chi-D1</strain>
    </source>
</reference>
<dbReference type="Proteomes" id="UP000188181">
    <property type="component" value="Chromosome"/>
</dbReference>
<dbReference type="KEGG" id="pbas:SMSP2_00265"/>
<keyword evidence="2" id="KW-1185">Reference proteome</keyword>
<protein>
    <submittedName>
        <fullName evidence="1">Uncharacterized protein</fullName>
    </submittedName>
</protein>
<dbReference type="STRING" id="1851148.SMSP2_00265"/>
<organism evidence="1 2">
    <name type="scientific">Limihaloglobus sulfuriphilus</name>
    <dbReference type="NCBI Taxonomy" id="1851148"/>
    <lineage>
        <taxon>Bacteria</taxon>
        <taxon>Pseudomonadati</taxon>
        <taxon>Planctomycetota</taxon>
        <taxon>Phycisphaerae</taxon>
        <taxon>Sedimentisphaerales</taxon>
        <taxon>Sedimentisphaeraceae</taxon>
        <taxon>Limihaloglobus</taxon>
    </lineage>
</organism>
<evidence type="ECO:0000313" key="1">
    <source>
        <dbReference type="EMBL" id="AQQ69931.1"/>
    </source>
</evidence>
<proteinExistence type="predicted"/>
<dbReference type="EMBL" id="CP019646">
    <property type="protein sequence ID" value="AQQ69931.1"/>
    <property type="molecule type" value="Genomic_DNA"/>
</dbReference>
<name>A0A1Q2MB76_9BACT</name>
<gene>
    <name evidence="1" type="ORF">SMSP2_00265</name>
</gene>
<dbReference type="AlphaFoldDB" id="A0A1Q2MB76"/>
<evidence type="ECO:0000313" key="2">
    <source>
        <dbReference type="Proteomes" id="UP000188181"/>
    </source>
</evidence>
<sequence length="47" mass="5379">MYCKKKETSPLNSLFKLKSDFVQFTLNQNNQGKVSVICDRLNKQKGG</sequence>